<accession>A0A0F5IPQ2</accession>
<organism evidence="3 4">
    <name type="scientific">Parabacteroides gordonii MS-1 = DSM 23371</name>
    <dbReference type="NCBI Taxonomy" id="1203610"/>
    <lineage>
        <taxon>Bacteria</taxon>
        <taxon>Pseudomonadati</taxon>
        <taxon>Bacteroidota</taxon>
        <taxon>Bacteroidia</taxon>
        <taxon>Bacteroidales</taxon>
        <taxon>Tannerellaceae</taxon>
        <taxon>Parabacteroides</taxon>
    </lineage>
</organism>
<dbReference type="PANTHER" id="PTHR33295:SF18">
    <property type="entry name" value="AAA+ ATPASE DOMAIN-CONTAINING PROTEIN"/>
    <property type="match status" value="1"/>
</dbReference>
<dbReference type="PANTHER" id="PTHR33295">
    <property type="entry name" value="ATPASE"/>
    <property type="match status" value="1"/>
</dbReference>
<dbReference type="Proteomes" id="UP000033035">
    <property type="component" value="Unassembled WGS sequence"/>
</dbReference>
<dbReference type="SUPFAM" id="SSF52540">
    <property type="entry name" value="P-loop containing nucleoside triphosphate hydrolases"/>
    <property type="match status" value="1"/>
</dbReference>
<evidence type="ECO:0008006" key="5">
    <source>
        <dbReference type="Google" id="ProtNLM"/>
    </source>
</evidence>
<name>A0A0F5IPQ2_9BACT</name>
<protein>
    <recommendedName>
        <fullName evidence="5">AAA domain-containing protein</fullName>
    </recommendedName>
</protein>
<evidence type="ECO:0000259" key="2">
    <source>
        <dbReference type="Pfam" id="PF13635"/>
    </source>
</evidence>
<evidence type="ECO:0000313" key="3">
    <source>
        <dbReference type="EMBL" id="KKB47529.1"/>
    </source>
</evidence>
<dbReference type="Pfam" id="PF13173">
    <property type="entry name" value="AAA_14"/>
    <property type="match status" value="1"/>
</dbReference>
<dbReference type="InterPro" id="IPR025420">
    <property type="entry name" value="DUF4143"/>
</dbReference>
<sequence>MFEKLSHVTFISKLMIVNRSTYIDKLQRSKGNGLIKIITGLRRSGKSFLLKKLFRQHLLDEGVSDDHIIIIDMESRKNKVFKDPDYLLDWLDGRMVDDSTYYIIVDEVQEVKDFVEVLSSLSVMEGTDVYVTGSNSRFLSSDVVTEFRGRGDEIHVWPLSFHEFMSVYEGSKEDGWAEYLMYGGLPQLLTQDGDDKKSEFLRRLYRTVYLRDIYERNNIELKPEFEELSQALASSIGAPVNASNIANTFKSVSNVRNISDKTVSTYLEYMQDAFLIEKSERYDIKGRKYIGSLYKCYYQDIGLRNAILSFRQIEPTHLMENVIYNEMRRRGWLVDVGNIYHRIRNSEGQQQRVTLEVDFVCNKGSERIYIQSAWRMPDEEKMEQEKRSLRLVGDSFRKLLIVGEHTKSWSDENGIQMMSIYDFLLDMASL</sequence>
<evidence type="ECO:0000313" key="4">
    <source>
        <dbReference type="Proteomes" id="UP000033035"/>
    </source>
</evidence>
<dbReference type="Pfam" id="PF13635">
    <property type="entry name" value="DUF4143"/>
    <property type="match status" value="1"/>
</dbReference>
<proteinExistence type="predicted"/>
<dbReference type="InterPro" id="IPR027417">
    <property type="entry name" value="P-loop_NTPase"/>
</dbReference>
<dbReference type="EMBL" id="AQHW01000029">
    <property type="protein sequence ID" value="KKB47529.1"/>
    <property type="molecule type" value="Genomic_DNA"/>
</dbReference>
<dbReference type="HOGENOM" id="CLU_041527_1_0_10"/>
<evidence type="ECO:0000259" key="1">
    <source>
        <dbReference type="Pfam" id="PF13173"/>
    </source>
</evidence>
<gene>
    <name evidence="3" type="ORF">HMPREF1536_05173</name>
</gene>
<comment type="caution">
    <text evidence="3">The sequence shown here is derived from an EMBL/GenBank/DDBJ whole genome shotgun (WGS) entry which is preliminary data.</text>
</comment>
<dbReference type="PATRIC" id="fig|1203610.3.peg.5287"/>
<keyword evidence="4" id="KW-1185">Reference proteome</keyword>
<dbReference type="AlphaFoldDB" id="A0A0F5IPQ2"/>
<feature type="domain" description="AAA" evidence="1">
    <location>
        <begin position="35"/>
        <end position="165"/>
    </location>
</feature>
<dbReference type="Gene3D" id="3.40.50.300">
    <property type="entry name" value="P-loop containing nucleotide triphosphate hydrolases"/>
    <property type="match status" value="1"/>
</dbReference>
<dbReference type="InterPro" id="IPR041682">
    <property type="entry name" value="AAA_14"/>
</dbReference>
<dbReference type="STRING" id="1203610.HMPREF1536_05173"/>
<reference evidence="3 4" key="1">
    <citation type="submission" date="2013-04" db="EMBL/GenBank/DDBJ databases">
        <title>The Genome Sequence of Parabacteroides gordonii DSM 23371.</title>
        <authorList>
            <consortium name="The Broad Institute Genomics Platform"/>
            <person name="Earl A."/>
            <person name="Ward D."/>
            <person name="Feldgarden M."/>
            <person name="Gevers D."/>
            <person name="Martens E."/>
            <person name="Sakamoto M."/>
            <person name="Benno Y."/>
            <person name="Suzuki N."/>
            <person name="Matsunaga N."/>
            <person name="Koshihara K."/>
            <person name="Seki M."/>
            <person name="Komiya H."/>
            <person name="Walker B."/>
            <person name="Young S."/>
            <person name="Zeng Q."/>
            <person name="Gargeya S."/>
            <person name="Fitzgerald M."/>
            <person name="Haas B."/>
            <person name="Abouelleil A."/>
            <person name="Allen A.W."/>
            <person name="Alvarado L."/>
            <person name="Arachchi H.M."/>
            <person name="Berlin A.M."/>
            <person name="Chapman S.B."/>
            <person name="Gainer-Dewar J."/>
            <person name="Goldberg J."/>
            <person name="Griggs A."/>
            <person name="Gujja S."/>
            <person name="Hansen M."/>
            <person name="Howarth C."/>
            <person name="Imamovic A."/>
            <person name="Ireland A."/>
            <person name="Larimer J."/>
            <person name="McCowan C."/>
            <person name="Murphy C."/>
            <person name="Pearson M."/>
            <person name="Poon T.W."/>
            <person name="Priest M."/>
            <person name="Roberts A."/>
            <person name="Saif S."/>
            <person name="Shea T."/>
            <person name="Sisk P."/>
            <person name="Sykes S."/>
            <person name="Wortman J."/>
            <person name="Nusbaum C."/>
            <person name="Birren B."/>
        </authorList>
    </citation>
    <scope>NUCLEOTIDE SEQUENCE [LARGE SCALE GENOMIC DNA]</scope>
    <source>
        <strain evidence="3 4">MS-1</strain>
    </source>
</reference>
<feature type="domain" description="DUF4143" evidence="2">
    <location>
        <begin position="211"/>
        <end position="371"/>
    </location>
</feature>